<protein>
    <submittedName>
        <fullName evidence="1">CLUMA_CG019651, isoform A</fullName>
    </submittedName>
</protein>
<dbReference type="OrthoDB" id="6085656at2759"/>
<dbReference type="EMBL" id="CVRI01000067">
    <property type="protein sequence ID" value="CRL06565.1"/>
    <property type="molecule type" value="Genomic_DNA"/>
</dbReference>
<keyword evidence="2" id="KW-1185">Reference proteome</keyword>
<name>A0A1J1J2A2_9DIPT</name>
<dbReference type="Proteomes" id="UP000183832">
    <property type="component" value="Unassembled WGS sequence"/>
</dbReference>
<gene>
    <name evidence="1" type="ORF">CLUMA_CG019651</name>
</gene>
<proteinExistence type="predicted"/>
<accession>A0A1J1J2A2</accession>
<reference evidence="1 2" key="1">
    <citation type="submission" date="2015-04" db="EMBL/GenBank/DDBJ databases">
        <authorList>
            <person name="Syromyatnikov M.Y."/>
            <person name="Popov V.N."/>
        </authorList>
    </citation>
    <scope>NUCLEOTIDE SEQUENCE [LARGE SCALE GENOMIC DNA]</scope>
</reference>
<evidence type="ECO:0000313" key="1">
    <source>
        <dbReference type="EMBL" id="CRL06565.1"/>
    </source>
</evidence>
<sequence>MKAKRFFSSVFYEQQSDKDKSLYLLNRDMFNSNLIINTHAHALLPLSRFSAEIVVESENHKKKMKRNFLNSNSGFRSLHCCCSGIFINEIAP</sequence>
<evidence type="ECO:0000313" key="2">
    <source>
        <dbReference type="Proteomes" id="UP000183832"/>
    </source>
</evidence>
<dbReference type="AlphaFoldDB" id="A0A1J1J2A2"/>
<organism evidence="1 2">
    <name type="scientific">Clunio marinus</name>
    <dbReference type="NCBI Taxonomy" id="568069"/>
    <lineage>
        <taxon>Eukaryota</taxon>
        <taxon>Metazoa</taxon>
        <taxon>Ecdysozoa</taxon>
        <taxon>Arthropoda</taxon>
        <taxon>Hexapoda</taxon>
        <taxon>Insecta</taxon>
        <taxon>Pterygota</taxon>
        <taxon>Neoptera</taxon>
        <taxon>Endopterygota</taxon>
        <taxon>Diptera</taxon>
        <taxon>Nematocera</taxon>
        <taxon>Chironomoidea</taxon>
        <taxon>Chironomidae</taxon>
        <taxon>Clunio</taxon>
    </lineage>
</organism>